<accession>A0A382V729</accession>
<name>A0A382V729_9ZZZZ</name>
<dbReference type="GO" id="GO:0016705">
    <property type="term" value="F:oxidoreductase activity, acting on paired donors, with incorporation or reduction of molecular oxygen"/>
    <property type="evidence" value="ECO:0007669"/>
    <property type="project" value="InterPro"/>
</dbReference>
<evidence type="ECO:0000256" key="1">
    <source>
        <dbReference type="ARBA" id="ARBA00023002"/>
    </source>
</evidence>
<reference evidence="4" key="1">
    <citation type="submission" date="2018-05" db="EMBL/GenBank/DDBJ databases">
        <authorList>
            <person name="Lanie J.A."/>
            <person name="Ng W.-L."/>
            <person name="Kazmierczak K.M."/>
            <person name="Andrzejewski T.M."/>
            <person name="Davidsen T.M."/>
            <person name="Wayne K.J."/>
            <person name="Tettelin H."/>
            <person name="Glass J.I."/>
            <person name="Rusch D."/>
            <person name="Podicherti R."/>
            <person name="Tsui H.-C.T."/>
            <person name="Winkler M.E."/>
        </authorList>
    </citation>
    <scope>NUCLEOTIDE SEQUENCE</scope>
</reference>
<proteinExistence type="predicted"/>
<organism evidence="4">
    <name type="scientific">marine metagenome</name>
    <dbReference type="NCBI Taxonomy" id="408172"/>
    <lineage>
        <taxon>unclassified sequences</taxon>
        <taxon>metagenomes</taxon>
        <taxon>ecological metagenomes</taxon>
    </lineage>
</organism>
<keyword evidence="2" id="KW-0503">Monooxygenase</keyword>
<evidence type="ECO:0000313" key="4">
    <source>
        <dbReference type="EMBL" id="SVD42237.1"/>
    </source>
</evidence>
<dbReference type="SUPFAM" id="SSF51679">
    <property type="entry name" value="Bacterial luciferase-like"/>
    <property type="match status" value="1"/>
</dbReference>
<evidence type="ECO:0000259" key="3">
    <source>
        <dbReference type="Pfam" id="PF00296"/>
    </source>
</evidence>
<dbReference type="GO" id="GO:0005829">
    <property type="term" value="C:cytosol"/>
    <property type="evidence" value="ECO:0007669"/>
    <property type="project" value="TreeGrafter"/>
</dbReference>
<gene>
    <name evidence="4" type="ORF">METZ01_LOCUS395091</name>
</gene>
<evidence type="ECO:0000256" key="2">
    <source>
        <dbReference type="ARBA" id="ARBA00023033"/>
    </source>
</evidence>
<feature type="domain" description="Luciferase-like" evidence="3">
    <location>
        <begin position="1"/>
        <end position="172"/>
    </location>
</feature>
<dbReference type="AlphaFoldDB" id="A0A382V729"/>
<dbReference type="Pfam" id="PF00296">
    <property type="entry name" value="Bac_luciferase"/>
    <property type="match status" value="1"/>
</dbReference>
<dbReference type="EMBL" id="UINC01149641">
    <property type="protein sequence ID" value="SVD42237.1"/>
    <property type="molecule type" value="Genomic_DNA"/>
</dbReference>
<dbReference type="Gene3D" id="3.20.20.30">
    <property type="entry name" value="Luciferase-like domain"/>
    <property type="match status" value="1"/>
</dbReference>
<dbReference type="InterPro" id="IPR011251">
    <property type="entry name" value="Luciferase-like_dom"/>
</dbReference>
<dbReference type="PANTHER" id="PTHR30137">
    <property type="entry name" value="LUCIFERASE-LIKE MONOOXYGENASE"/>
    <property type="match status" value="1"/>
</dbReference>
<dbReference type="InterPro" id="IPR036661">
    <property type="entry name" value="Luciferase-like_sf"/>
</dbReference>
<keyword evidence="1" id="KW-0560">Oxidoreductase</keyword>
<feature type="non-terminal residue" evidence="4">
    <location>
        <position position="186"/>
    </location>
</feature>
<sequence length="186" mass="20403">MRFGTFHLMTRPPGMTSQQIVQETLAEAELAEELGFACMWLTEHHASDHGICSAPSVFAAAVAARTTRIGIGYAVNVAPLHQPLRLAEELAMVDQLSGGRVVAGFGPGYSPYEFARYGVDIDERYTRHNEVVDVVLKAWSGERFDYEGEYFQYRDACVLPEPLQKPHPPVAVTVGPNNGPVIVADT</sequence>
<dbReference type="GO" id="GO:0004497">
    <property type="term" value="F:monooxygenase activity"/>
    <property type="evidence" value="ECO:0007669"/>
    <property type="project" value="UniProtKB-KW"/>
</dbReference>
<protein>
    <recommendedName>
        <fullName evidence="3">Luciferase-like domain-containing protein</fullName>
    </recommendedName>
</protein>
<dbReference type="InterPro" id="IPR050766">
    <property type="entry name" value="Bact_Lucif_Oxidored"/>
</dbReference>
<dbReference type="PANTHER" id="PTHR30137:SF8">
    <property type="entry name" value="BLR5498 PROTEIN"/>
    <property type="match status" value="1"/>
</dbReference>